<evidence type="ECO:0000313" key="11">
    <source>
        <dbReference type="EMBL" id="EGV97263.1"/>
    </source>
</evidence>
<evidence type="ECO:0000313" key="13">
    <source>
        <dbReference type="Proteomes" id="UP000001075"/>
    </source>
</evidence>
<dbReference type="Proteomes" id="UP001108280">
    <property type="component" value="Chromosome 6"/>
</dbReference>
<dbReference type="Proteomes" id="UP000001075">
    <property type="component" value="Unassembled WGS sequence"/>
</dbReference>
<evidence type="ECO:0000256" key="9">
    <source>
        <dbReference type="SAM" id="MobiDB-lite"/>
    </source>
</evidence>
<gene>
    <name evidence="12 15 16 17" type="primary">Ndufaf1</name>
    <name evidence="11" type="ORF">I79_003823</name>
</gene>
<dbReference type="InterPro" id="IPR013857">
    <property type="entry name" value="NADH-UbQ_OxRdtase-assoc_prot30"/>
</dbReference>
<reference evidence="11" key="2">
    <citation type="submission" date="2011-08" db="EMBL/GenBank/DDBJ databases">
        <title>The genomic sequence of the Chinese hamster ovary CHO-K1 cell line.</title>
        <authorList>
            <person name="Xu X."/>
            <person name="Nagarajan H."/>
            <person name="Lewis N.E."/>
            <person name="Pan S."/>
            <person name="Cai Z."/>
            <person name="Liu X."/>
            <person name="Chen W."/>
            <person name="Xie M."/>
            <person name="Wang W."/>
            <person name="Hammond S."/>
            <person name="Andersen M.R."/>
            <person name="Neff N."/>
            <person name="Passarelli B."/>
            <person name="Koh W."/>
            <person name="Fan C.H."/>
            <person name="Wang J."/>
            <person name="Gui Y."/>
            <person name="Lee K.H."/>
            <person name="Betenbaugh M.J."/>
            <person name="Quake S.R."/>
            <person name="Famili I."/>
            <person name="Palsson B.O."/>
            <person name="Wang J."/>
        </authorList>
    </citation>
    <scope>NUCLEOTIDE SEQUENCE</scope>
</reference>
<dbReference type="RefSeq" id="XP_027277956.1">
    <property type="nucleotide sequence ID" value="XM_027422155.2"/>
</dbReference>
<dbReference type="AlphaFoldDB" id="G3H103"/>
<dbReference type="InterPro" id="IPR039131">
    <property type="entry name" value="NDUFAF1"/>
</dbReference>
<dbReference type="PaxDb" id="10029-XP_007610681.1"/>
<dbReference type="GO" id="GO:0032981">
    <property type="term" value="P:mitochondrial respiratory chain complex I assembly"/>
    <property type="evidence" value="ECO:0007669"/>
    <property type="project" value="Ensembl"/>
</dbReference>
<keyword evidence="14" id="KW-1185">Reference proteome</keyword>
<comment type="subunit">
    <text evidence="8">Part of the mitochondrial complex I assembly/MCIA complex that comprises at least the core subunits TMEM126B, NDUFAF1, ECSIT and ACAD9 and complement subunits such as COA1 and TMEM186. Interacts with ECSIT. Interacts with ACAD9. At early stages of complex I assembly, it is found in intermediate subcomplexes that contain different subunits including NDUFB6, NDUFA6, NDUFA9, NDUFS3, NDUFS7, ND1, ND2 and ND3. Interacts with TMEM70 and TMEM242.</text>
</comment>
<dbReference type="eggNOG" id="KOG2435">
    <property type="taxonomic scope" value="Eukaryota"/>
</dbReference>
<evidence type="ECO:0000256" key="1">
    <source>
        <dbReference type="ARBA" id="ARBA00004173"/>
    </source>
</evidence>
<dbReference type="GO" id="GO:0051082">
    <property type="term" value="F:unfolded protein binding"/>
    <property type="evidence" value="ECO:0007669"/>
    <property type="project" value="TreeGrafter"/>
</dbReference>
<evidence type="ECO:0000313" key="16">
    <source>
        <dbReference type="RefSeq" id="XP_027277956.1"/>
    </source>
</evidence>
<dbReference type="RefSeq" id="XP_007620432.1">
    <property type="nucleotide sequence ID" value="XM_007622242.4"/>
</dbReference>
<evidence type="ECO:0000313" key="14">
    <source>
        <dbReference type="Proteomes" id="UP001108280"/>
    </source>
</evidence>
<keyword evidence="5" id="KW-0143">Chaperone</keyword>
<keyword evidence="4" id="KW-0496">Mitochondrion</keyword>
<evidence type="ECO:0000313" key="12">
    <source>
        <dbReference type="Ensembl" id="ENSCGRP00001014387.1"/>
    </source>
</evidence>
<feature type="compositionally biased region" description="Basic and acidic residues" evidence="9">
    <location>
        <begin position="54"/>
        <end position="67"/>
    </location>
</feature>
<evidence type="ECO:0000256" key="8">
    <source>
        <dbReference type="ARBA" id="ARBA00047124"/>
    </source>
</evidence>
<dbReference type="SUPFAM" id="SSF49785">
    <property type="entry name" value="Galactose-binding domain-like"/>
    <property type="match status" value="1"/>
</dbReference>
<dbReference type="CTD" id="51103"/>
<evidence type="ECO:0000313" key="15">
    <source>
        <dbReference type="RefSeq" id="XP_027277955.1"/>
    </source>
</evidence>
<dbReference type="Pfam" id="PF08547">
    <property type="entry name" value="CIA30"/>
    <property type="match status" value="1"/>
</dbReference>
<dbReference type="GeneTree" id="ENSGT00390000007200"/>
<feature type="region of interest" description="Disordered" evidence="9">
    <location>
        <begin position="41"/>
        <end position="67"/>
    </location>
</feature>
<reference evidence="12" key="6">
    <citation type="submission" date="2025-05" db="UniProtKB">
        <authorList>
            <consortium name="Ensembl"/>
        </authorList>
    </citation>
    <scope>IDENTIFICATION</scope>
</reference>
<name>G3H103_CRIGR</name>
<dbReference type="GO" id="GO:0005829">
    <property type="term" value="C:cytosol"/>
    <property type="evidence" value="ECO:0007669"/>
    <property type="project" value="Ensembl"/>
</dbReference>
<sequence length="329" mass="38267">MASIHKLLIGTYIHRNFLKPRAALHPFMGIQFVDYSSSHPQKQVAPADRVSQQRKTEEGVQEDRHKEAALDVTSPDNEPEVSFDKAIRDEAVEHIRRWKDEIVAHWKGPEGRPLQEVIMEQAKVVWKFREKKDLEKWMVTSDKTIGGRSEIFLKIAKNNQSALLYGTLSSEAPKDGDSSQSGYCAMLSRVPRRSFERKQYYDWSLFNSLYLRVRGDGRPWMVNIRQDTDFIQRKNQMYSYFMFTRGGPYWQEVKIPFSKFFFSNQGRIRDVQSPLVLDKISSIGFTLADKVDGPFFLEIDFIGVFTDPAHTEEFAYENSPALSPRLFKY</sequence>
<protein>
    <recommendedName>
        <fullName evidence="3">Complex I intermediate-associated protein 30, mitochondrial</fullName>
    </recommendedName>
    <alternativeName>
        <fullName evidence="7">NADH dehydrogenase [ubiquinone] 1 alpha subcomplex assembly factor 1</fullName>
    </alternativeName>
</protein>
<dbReference type="Proteomes" id="UP000694386">
    <property type="component" value="Unplaced"/>
</dbReference>
<evidence type="ECO:0000256" key="2">
    <source>
        <dbReference type="ARBA" id="ARBA00007884"/>
    </source>
</evidence>
<dbReference type="OrthoDB" id="42561at2759"/>
<evidence type="ECO:0000259" key="10">
    <source>
        <dbReference type="Pfam" id="PF08547"/>
    </source>
</evidence>
<comment type="similarity">
    <text evidence="2">Belongs to the CIA30 family.</text>
</comment>
<dbReference type="STRING" id="10029.G3H103"/>
<reference evidence="15 16" key="5">
    <citation type="submission" date="2025-04" db="UniProtKB">
        <authorList>
            <consortium name="RefSeq"/>
        </authorList>
    </citation>
    <scope>IDENTIFICATION</scope>
    <source>
        <strain evidence="15 16">17A/GY</strain>
        <tissue evidence="15 16">Liver</tissue>
    </source>
</reference>
<dbReference type="GO" id="GO:0006120">
    <property type="term" value="P:mitochondrial electron transport, NADH to ubiquinone"/>
    <property type="evidence" value="ECO:0007669"/>
    <property type="project" value="TreeGrafter"/>
</dbReference>
<reference evidence="14" key="4">
    <citation type="journal article" date="2020" name="Biotechnol. Bioeng.">
        <title>Chromosome-scale scaffolds for the Chinese hamster reference genome assembly to facilitate the study of the CHO epigenome.</title>
        <authorList>
            <person name="Hilliard W."/>
            <person name="MacDonald M."/>
            <person name="Lee K.H."/>
        </authorList>
    </citation>
    <scope>NUCLEOTIDE SEQUENCE [LARGE SCALE GENOMIC DNA]</scope>
    <source>
        <strain evidence="14">17A/GY</strain>
    </source>
</reference>
<dbReference type="Ensembl" id="ENSCGRT00001018624.1">
    <property type="protein sequence ID" value="ENSCGRP00001014387.1"/>
    <property type="gene ID" value="ENSCGRG00001015286.1"/>
</dbReference>
<evidence type="ECO:0000313" key="17">
    <source>
        <dbReference type="RefSeq" id="XP_027277957.1"/>
    </source>
</evidence>
<comment type="subcellular location">
    <subcellularLocation>
        <location evidence="1">Mitochondrion</location>
    </subcellularLocation>
</comment>
<evidence type="ECO:0000256" key="6">
    <source>
        <dbReference type="ARBA" id="ARBA00029396"/>
    </source>
</evidence>
<dbReference type="PANTHER" id="PTHR13194:SF18">
    <property type="entry name" value="COMPLEX I INTERMEDIATE-ASSOCIATED PROTEIN 30, MITOCHONDRIAL"/>
    <property type="match status" value="1"/>
</dbReference>
<reference evidence="13" key="1">
    <citation type="journal article" date="2011" name="Nat. Biotechnol.">
        <title>The genomic sequence of the Chinese hamster ovary (CHO)-K1 cell line.</title>
        <authorList>
            <person name="Xu X."/>
            <person name="Nagarajan H."/>
            <person name="Lewis N.E."/>
            <person name="Pan S."/>
            <person name="Cai Z."/>
            <person name="Liu X."/>
            <person name="Chen W."/>
            <person name="Xie M."/>
            <person name="Wang W."/>
            <person name="Hammond S."/>
            <person name="Andersen M.R."/>
            <person name="Neff N."/>
            <person name="Passarelli B."/>
            <person name="Koh W."/>
            <person name="Fan H.C."/>
            <person name="Wang J."/>
            <person name="Gui Y."/>
            <person name="Lee K.H."/>
            <person name="Betenbaugh M.J."/>
            <person name="Quake S.R."/>
            <person name="Famili I."/>
            <person name="Palsson B.O."/>
            <person name="Wang J."/>
        </authorList>
    </citation>
    <scope>NUCLEOTIDE SEQUENCE [LARGE SCALE GENOMIC DNA]</scope>
    <source>
        <strain evidence="13">CHO K1 cell line</strain>
    </source>
</reference>
<proteinExistence type="inferred from homology"/>
<evidence type="ECO:0000256" key="7">
    <source>
        <dbReference type="ARBA" id="ARBA00031882"/>
    </source>
</evidence>
<evidence type="ECO:0000256" key="5">
    <source>
        <dbReference type="ARBA" id="ARBA00023186"/>
    </source>
</evidence>
<dbReference type="RefSeq" id="XP_003498110.1">
    <property type="nucleotide sequence ID" value="XM_003498062.5"/>
</dbReference>
<dbReference type="GeneID" id="100762410"/>
<evidence type="ECO:0000256" key="3">
    <source>
        <dbReference type="ARBA" id="ARBA00020004"/>
    </source>
</evidence>
<reference evidence="14" key="3">
    <citation type="journal article" date="2018" name="Biotechnol. Bioeng.">
        <title>A reference genome of the Chinese hamster based on a hybrid assembly strategy.</title>
        <authorList>
            <person name="Rupp O."/>
            <person name="MacDonald M.L."/>
            <person name="Li S."/>
            <person name="Dhiman H."/>
            <person name="Polson S."/>
            <person name="Griep S."/>
            <person name="Heffner K."/>
            <person name="Hernandez I."/>
            <person name="Brinkrolf K."/>
            <person name="Jadhav V."/>
            <person name="Samoudi M."/>
            <person name="Hao H."/>
            <person name="Kingham B."/>
            <person name="Goesmann A."/>
            <person name="Betenbaugh M.J."/>
            <person name="Lewis N.E."/>
            <person name="Borth N."/>
            <person name="Lee K.H."/>
        </authorList>
    </citation>
    <scope>NUCLEOTIDE SEQUENCE [LARGE SCALE GENOMIC DNA]</scope>
    <source>
        <strain evidence="14">17A/GY</strain>
    </source>
</reference>
<evidence type="ECO:0000256" key="4">
    <source>
        <dbReference type="ARBA" id="ARBA00023128"/>
    </source>
</evidence>
<feature type="domain" description="NADH:ubiquinone oxidoreductase intermediate-associated protein 30" evidence="10">
    <location>
        <begin position="126"/>
        <end position="299"/>
    </location>
</feature>
<dbReference type="KEGG" id="cge:100762410"/>
<dbReference type="EMBL" id="JH000098">
    <property type="protein sequence ID" value="EGV97263.1"/>
    <property type="molecule type" value="Genomic_DNA"/>
</dbReference>
<dbReference type="OMA" id="KRTGYAN"/>
<dbReference type="InterPro" id="IPR008979">
    <property type="entry name" value="Galactose-bd-like_sf"/>
</dbReference>
<dbReference type="RefSeq" id="XP_007620423.1">
    <property type="nucleotide sequence ID" value="XM_007622233.4"/>
</dbReference>
<dbReference type="RefSeq" id="XP_027277957.1">
    <property type="nucleotide sequence ID" value="XM_027422156.2"/>
</dbReference>
<comment type="function">
    <text evidence="6">As part of the MCIA complex, involved in the assembly of the mitochondrial complex I.</text>
</comment>
<dbReference type="GO" id="GO:0005739">
    <property type="term" value="C:mitochondrion"/>
    <property type="evidence" value="ECO:0007669"/>
    <property type="project" value="UniProtKB-SubCell"/>
</dbReference>
<accession>G3H103</accession>
<dbReference type="RefSeq" id="XP_027277955.1">
    <property type="nucleotide sequence ID" value="XM_027422154.2"/>
</dbReference>
<organism evidence="11 13">
    <name type="scientific">Cricetulus griseus</name>
    <name type="common">Chinese hamster</name>
    <name type="synonym">Cricetulus barabensis griseus</name>
    <dbReference type="NCBI Taxonomy" id="10029"/>
    <lineage>
        <taxon>Eukaryota</taxon>
        <taxon>Metazoa</taxon>
        <taxon>Chordata</taxon>
        <taxon>Craniata</taxon>
        <taxon>Vertebrata</taxon>
        <taxon>Euteleostomi</taxon>
        <taxon>Mammalia</taxon>
        <taxon>Eutheria</taxon>
        <taxon>Euarchontoglires</taxon>
        <taxon>Glires</taxon>
        <taxon>Rodentia</taxon>
        <taxon>Myomorpha</taxon>
        <taxon>Muroidea</taxon>
        <taxon>Cricetidae</taxon>
        <taxon>Cricetinae</taxon>
        <taxon>Cricetulus</taxon>
    </lineage>
</organism>
<dbReference type="GO" id="GO:0051131">
    <property type="term" value="P:chaperone-mediated protein complex assembly"/>
    <property type="evidence" value="ECO:0007669"/>
    <property type="project" value="Ensembl"/>
</dbReference>
<dbReference type="PANTHER" id="PTHR13194">
    <property type="entry name" value="COMPLEX I INTERMEDIATE-ASSOCIATED PROTEIN 30"/>
    <property type="match status" value="1"/>
</dbReference>